<accession>A0A8J2SU13</accession>
<dbReference type="EMBL" id="CAKKNE010000004">
    <property type="protein sequence ID" value="CAH0374716.1"/>
    <property type="molecule type" value="Genomic_DNA"/>
</dbReference>
<evidence type="ECO:0000313" key="4">
    <source>
        <dbReference type="Proteomes" id="UP000789595"/>
    </source>
</evidence>
<feature type="compositionally biased region" description="Basic and acidic residues" evidence="1">
    <location>
        <begin position="92"/>
        <end position="108"/>
    </location>
</feature>
<dbReference type="Gene3D" id="3.40.30.10">
    <property type="entry name" value="Glutaredoxin"/>
    <property type="match status" value="1"/>
</dbReference>
<dbReference type="AlphaFoldDB" id="A0A8J2SU13"/>
<dbReference type="Pfam" id="PF00085">
    <property type="entry name" value="Thioredoxin"/>
    <property type="match status" value="1"/>
</dbReference>
<dbReference type="PANTHER" id="PTHR21148">
    <property type="entry name" value="THIOREDOXIN DOMAIN-CONTAINING PROTEIN 9"/>
    <property type="match status" value="1"/>
</dbReference>
<protein>
    <recommendedName>
        <fullName evidence="2">Thioredoxin domain-containing protein</fullName>
    </recommendedName>
</protein>
<organism evidence="3 4">
    <name type="scientific">Pelagomonas calceolata</name>
    <dbReference type="NCBI Taxonomy" id="35677"/>
    <lineage>
        <taxon>Eukaryota</taxon>
        <taxon>Sar</taxon>
        <taxon>Stramenopiles</taxon>
        <taxon>Ochrophyta</taxon>
        <taxon>Pelagophyceae</taxon>
        <taxon>Pelagomonadales</taxon>
        <taxon>Pelagomonadaceae</taxon>
        <taxon>Pelagomonas</taxon>
    </lineage>
</organism>
<dbReference type="SUPFAM" id="SSF52833">
    <property type="entry name" value="Thioredoxin-like"/>
    <property type="match status" value="1"/>
</dbReference>
<keyword evidence="4" id="KW-1185">Reference proteome</keyword>
<comment type="caution">
    <text evidence="3">The sequence shown here is derived from an EMBL/GenBank/DDBJ whole genome shotgun (WGS) entry which is preliminary data.</text>
</comment>
<sequence length="329" mass="36813">MPASGQHITGSKADIFTPVNPLGGAATDEDKSIQEAMTEEVDKRMRNAVEDLREKYATGGSNVETSEHGPSGAAYRQKQQAIDNAKAKKRAERYLKEQERAEQVRRQAAEQIIEEEGVGESSDDDEYLDGLEDDGDILQNLRNKRLAQMKAQHQEKIENLQKGHGRYHEICQDDFLNDVLKSKNTLVHFYHADFENCKVIDHHLAILAPRHVECKMMKMDAAKSPFFVQKLQVRVMPTVVVFRDGVASARLVGFDGLTDDLKAGHENEFKTEVLEGWLAKAGCIEYEATASEAELAKYTLEGARRAQMIGYADGIDDVEQDAEAMSLNQ</sequence>
<dbReference type="InterPro" id="IPR036249">
    <property type="entry name" value="Thioredoxin-like_sf"/>
</dbReference>
<gene>
    <name evidence="3" type="ORF">PECAL_4P20150</name>
</gene>
<feature type="region of interest" description="Disordered" evidence="1">
    <location>
        <begin position="54"/>
        <end position="127"/>
    </location>
</feature>
<feature type="compositionally biased region" description="Acidic residues" evidence="1">
    <location>
        <begin position="112"/>
        <end position="127"/>
    </location>
</feature>
<feature type="region of interest" description="Disordered" evidence="1">
    <location>
        <begin position="1"/>
        <end position="31"/>
    </location>
</feature>
<dbReference type="InterPro" id="IPR013766">
    <property type="entry name" value="Thioredoxin_domain"/>
</dbReference>
<proteinExistence type="predicted"/>
<evidence type="ECO:0000259" key="2">
    <source>
        <dbReference type="Pfam" id="PF00085"/>
    </source>
</evidence>
<dbReference type="Proteomes" id="UP000789595">
    <property type="component" value="Unassembled WGS sequence"/>
</dbReference>
<feature type="domain" description="Thioredoxin" evidence="2">
    <location>
        <begin position="170"/>
        <end position="254"/>
    </location>
</feature>
<dbReference type="OrthoDB" id="10257948at2759"/>
<evidence type="ECO:0000256" key="1">
    <source>
        <dbReference type="SAM" id="MobiDB-lite"/>
    </source>
</evidence>
<evidence type="ECO:0000313" key="3">
    <source>
        <dbReference type="EMBL" id="CAH0374716.1"/>
    </source>
</evidence>
<dbReference type="CDD" id="cd02989">
    <property type="entry name" value="Phd_like_TxnDC9"/>
    <property type="match status" value="1"/>
</dbReference>
<reference evidence="3" key="1">
    <citation type="submission" date="2021-11" db="EMBL/GenBank/DDBJ databases">
        <authorList>
            <consortium name="Genoscope - CEA"/>
            <person name="William W."/>
        </authorList>
    </citation>
    <scope>NUCLEOTIDE SEQUENCE</scope>
</reference>
<name>A0A8J2SU13_9STRA</name>